<evidence type="ECO:0000256" key="7">
    <source>
        <dbReference type="ARBA" id="ARBA00023136"/>
    </source>
</evidence>
<evidence type="ECO:0000313" key="10">
    <source>
        <dbReference type="Proteomes" id="UP000886887"/>
    </source>
</evidence>
<feature type="transmembrane region" description="Helical" evidence="8">
    <location>
        <begin position="6"/>
        <end position="28"/>
    </location>
</feature>
<reference evidence="9" key="2">
    <citation type="journal article" date="2021" name="PeerJ">
        <title>Extensive microbial diversity within the chicken gut microbiome revealed by metagenomics and culture.</title>
        <authorList>
            <person name="Gilroy R."/>
            <person name="Ravi A."/>
            <person name="Getino M."/>
            <person name="Pursley I."/>
            <person name="Horton D.L."/>
            <person name="Alikhan N.F."/>
            <person name="Baker D."/>
            <person name="Gharbi K."/>
            <person name="Hall N."/>
            <person name="Watson M."/>
            <person name="Adriaenssens E.M."/>
            <person name="Foster-Nyarko E."/>
            <person name="Jarju S."/>
            <person name="Secka A."/>
            <person name="Antonio M."/>
            <person name="Oren A."/>
            <person name="Chaudhuri R.R."/>
            <person name="La Ragione R."/>
            <person name="Hildebrand F."/>
            <person name="Pallen M.J."/>
        </authorList>
    </citation>
    <scope>NUCLEOTIDE SEQUENCE</scope>
    <source>
        <strain evidence="9">ChiSxjej2B14-6234</strain>
    </source>
</reference>
<evidence type="ECO:0000256" key="3">
    <source>
        <dbReference type="ARBA" id="ARBA00022475"/>
    </source>
</evidence>
<evidence type="ECO:0000313" key="9">
    <source>
        <dbReference type="EMBL" id="HIQ71399.1"/>
    </source>
</evidence>
<feature type="transmembrane region" description="Helical" evidence="8">
    <location>
        <begin position="66"/>
        <end position="89"/>
    </location>
</feature>
<evidence type="ECO:0000256" key="1">
    <source>
        <dbReference type="ARBA" id="ARBA00004651"/>
    </source>
</evidence>
<sequence>MTALSEMALVALAGTVFGVAGTGVGGLLGVAMGMPSPRALACLLNLTGGLMIALACFKMLPNAYALSVPMGLAGMLLGLAMTLSLDALLRRRMRALQPAGTEDGLARAGLMVAAGSALHNLPEGLAVGSGCAQAPALGLALAAMILLHDVPEGMAAALPLRASGVGAARALAMTAASGVPAGVGAAAGLVLGGVSPDMLALCMGLAGGTVLQVAAEELIPRAEALESFWGSSLCLTLGVALGSAVSLIV</sequence>
<evidence type="ECO:0000256" key="6">
    <source>
        <dbReference type="ARBA" id="ARBA00022989"/>
    </source>
</evidence>
<reference evidence="9" key="1">
    <citation type="submission" date="2020-10" db="EMBL/GenBank/DDBJ databases">
        <authorList>
            <person name="Gilroy R."/>
        </authorList>
    </citation>
    <scope>NUCLEOTIDE SEQUENCE</scope>
    <source>
        <strain evidence="9">ChiSxjej2B14-6234</strain>
    </source>
</reference>
<name>A0A9D0Z933_9FIRM</name>
<comment type="caution">
    <text evidence="9">The sequence shown here is derived from an EMBL/GenBank/DDBJ whole genome shotgun (WGS) entry which is preliminary data.</text>
</comment>
<dbReference type="GO" id="GO:0005886">
    <property type="term" value="C:plasma membrane"/>
    <property type="evidence" value="ECO:0007669"/>
    <property type="project" value="UniProtKB-SubCell"/>
</dbReference>
<evidence type="ECO:0000256" key="4">
    <source>
        <dbReference type="ARBA" id="ARBA00022692"/>
    </source>
</evidence>
<dbReference type="PANTHER" id="PTHR11040:SF211">
    <property type="entry name" value="ZINC TRANSPORTER ZIP11"/>
    <property type="match status" value="1"/>
</dbReference>
<evidence type="ECO:0000256" key="8">
    <source>
        <dbReference type="SAM" id="Phobius"/>
    </source>
</evidence>
<dbReference type="Proteomes" id="UP000886887">
    <property type="component" value="Unassembled WGS sequence"/>
</dbReference>
<comment type="subcellular location">
    <subcellularLocation>
        <location evidence="1">Cell membrane</location>
        <topology evidence="1">Multi-pass membrane protein</topology>
    </subcellularLocation>
</comment>
<dbReference type="InterPro" id="IPR003689">
    <property type="entry name" value="ZIP"/>
</dbReference>
<organism evidence="9 10">
    <name type="scientific">Candidatus Onthenecus intestinigallinarum</name>
    <dbReference type="NCBI Taxonomy" id="2840875"/>
    <lineage>
        <taxon>Bacteria</taxon>
        <taxon>Bacillati</taxon>
        <taxon>Bacillota</taxon>
        <taxon>Clostridia</taxon>
        <taxon>Eubacteriales</taxon>
        <taxon>Candidatus Onthenecus</taxon>
    </lineage>
</organism>
<evidence type="ECO:0000256" key="5">
    <source>
        <dbReference type="ARBA" id="ARBA00022833"/>
    </source>
</evidence>
<feature type="transmembrane region" description="Helical" evidence="8">
    <location>
        <begin position="40"/>
        <end position="60"/>
    </location>
</feature>
<keyword evidence="7 8" id="KW-0472">Membrane</keyword>
<keyword evidence="4 8" id="KW-0812">Transmembrane</keyword>
<accession>A0A9D0Z933</accession>
<dbReference type="Pfam" id="PF02535">
    <property type="entry name" value="Zip"/>
    <property type="match status" value="1"/>
</dbReference>
<dbReference type="PANTHER" id="PTHR11040">
    <property type="entry name" value="ZINC/IRON TRANSPORTER"/>
    <property type="match status" value="1"/>
</dbReference>
<dbReference type="AlphaFoldDB" id="A0A9D0Z933"/>
<keyword evidence="3" id="KW-1003">Cell membrane</keyword>
<keyword evidence="5" id="KW-0862">Zinc</keyword>
<comment type="similarity">
    <text evidence="2">Belongs to the ZIP transporter (TC 2.A.5) family.</text>
</comment>
<dbReference type="EMBL" id="DVFJ01000011">
    <property type="protein sequence ID" value="HIQ71399.1"/>
    <property type="molecule type" value="Genomic_DNA"/>
</dbReference>
<dbReference type="GO" id="GO:0005385">
    <property type="term" value="F:zinc ion transmembrane transporter activity"/>
    <property type="evidence" value="ECO:0007669"/>
    <property type="project" value="TreeGrafter"/>
</dbReference>
<protein>
    <submittedName>
        <fullName evidence="9">ZIP family metal transporter</fullName>
    </submittedName>
</protein>
<gene>
    <name evidence="9" type="ORF">IAB73_04210</name>
</gene>
<evidence type="ECO:0000256" key="2">
    <source>
        <dbReference type="ARBA" id="ARBA00006939"/>
    </source>
</evidence>
<keyword evidence="6 8" id="KW-1133">Transmembrane helix</keyword>
<proteinExistence type="inferred from homology"/>